<protein>
    <submittedName>
        <fullName evidence="1">Uncharacterized protein</fullName>
    </submittedName>
</protein>
<reference evidence="1" key="1">
    <citation type="submission" date="2023-04" db="EMBL/GenBank/DDBJ databases">
        <title>A chromosome-level genome assembly of the parasitoid wasp Eretmocerus hayati.</title>
        <authorList>
            <person name="Zhong Y."/>
            <person name="Liu S."/>
            <person name="Liu Y."/>
        </authorList>
    </citation>
    <scope>NUCLEOTIDE SEQUENCE</scope>
    <source>
        <strain evidence="1">ZJU_SS_LIU_2023</strain>
    </source>
</reference>
<accession>A0ACC2NGJ2</accession>
<evidence type="ECO:0000313" key="1">
    <source>
        <dbReference type="EMBL" id="KAJ8670202.1"/>
    </source>
</evidence>
<name>A0ACC2NGJ2_9HYME</name>
<sequence length="113" mass="13143">MSFVKELQFALANRASRKKVEDVSPSRREEKSSKPLLDDPYEKIAKLEALVESLRRENDSLRRRCSCTNDVAVNKSKAIRKTDAQQQKCEKDIEDDFESLLRQINETLEELNQ</sequence>
<dbReference type="EMBL" id="CM056743">
    <property type="protein sequence ID" value="KAJ8670202.1"/>
    <property type="molecule type" value="Genomic_DNA"/>
</dbReference>
<gene>
    <name evidence="1" type="ORF">QAD02_001461</name>
</gene>
<organism evidence="1 2">
    <name type="scientific">Eretmocerus hayati</name>
    <dbReference type="NCBI Taxonomy" id="131215"/>
    <lineage>
        <taxon>Eukaryota</taxon>
        <taxon>Metazoa</taxon>
        <taxon>Ecdysozoa</taxon>
        <taxon>Arthropoda</taxon>
        <taxon>Hexapoda</taxon>
        <taxon>Insecta</taxon>
        <taxon>Pterygota</taxon>
        <taxon>Neoptera</taxon>
        <taxon>Endopterygota</taxon>
        <taxon>Hymenoptera</taxon>
        <taxon>Apocrita</taxon>
        <taxon>Proctotrupomorpha</taxon>
        <taxon>Chalcidoidea</taxon>
        <taxon>Aphelinidae</taxon>
        <taxon>Aphelininae</taxon>
        <taxon>Eretmocerus</taxon>
    </lineage>
</organism>
<dbReference type="Proteomes" id="UP001239111">
    <property type="component" value="Chromosome 3"/>
</dbReference>
<keyword evidence="2" id="KW-1185">Reference proteome</keyword>
<evidence type="ECO:0000313" key="2">
    <source>
        <dbReference type="Proteomes" id="UP001239111"/>
    </source>
</evidence>
<comment type="caution">
    <text evidence="1">The sequence shown here is derived from an EMBL/GenBank/DDBJ whole genome shotgun (WGS) entry which is preliminary data.</text>
</comment>
<proteinExistence type="predicted"/>